<evidence type="ECO:0000313" key="1">
    <source>
        <dbReference type="EMBL" id="BEV05017.1"/>
    </source>
</evidence>
<organism evidence="1 2">
    <name type="scientific">Chryseobacterium gambrini</name>
    <dbReference type="NCBI Taxonomy" id="373672"/>
    <lineage>
        <taxon>Bacteria</taxon>
        <taxon>Pseudomonadati</taxon>
        <taxon>Bacteroidota</taxon>
        <taxon>Flavobacteriia</taxon>
        <taxon>Flavobacteriales</taxon>
        <taxon>Weeksellaceae</taxon>
        <taxon>Chryseobacterium group</taxon>
        <taxon>Chryseobacterium</taxon>
    </lineage>
</organism>
<dbReference type="RefSeq" id="WP_338612780.1">
    <property type="nucleotide sequence ID" value="NZ_AP029022.1"/>
</dbReference>
<gene>
    <name evidence="1" type="ORF">CRDW_23910</name>
</gene>
<reference evidence="1 2" key="1">
    <citation type="journal article" date="2020" name="Microbes Environ.">
        <title>Synthetic bacterial community of duckweed: a simple and stable system to study plant-microbe interactions.</title>
        <authorList>
            <person name="Ishizawa H."/>
            <person name="Tada M."/>
            <person name="Kuroda M."/>
            <person name="Inoue D."/>
            <person name="Futamata H."/>
            <person name="Ike M."/>
        </authorList>
    </citation>
    <scope>NUCLEOTIDE SEQUENCE [LARGE SCALE GENOMIC DNA]</scope>
    <source>
        <strain evidence="1 2">DW100</strain>
    </source>
</reference>
<dbReference type="EMBL" id="AP029022">
    <property type="protein sequence ID" value="BEV05017.1"/>
    <property type="molecule type" value="Genomic_DNA"/>
</dbReference>
<keyword evidence="2" id="KW-1185">Reference proteome</keyword>
<dbReference type="PROSITE" id="PS51257">
    <property type="entry name" value="PROKAR_LIPOPROTEIN"/>
    <property type="match status" value="1"/>
</dbReference>
<evidence type="ECO:0000313" key="2">
    <source>
        <dbReference type="Proteomes" id="UP001380186"/>
    </source>
</evidence>
<protein>
    <recommendedName>
        <fullName evidence="3">Lipoprotein</fullName>
    </recommendedName>
</protein>
<accession>A0ABN7CIM2</accession>
<evidence type="ECO:0008006" key="3">
    <source>
        <dbReference type="Google" id="ProtNLM"/>
    </source>
</evidence>
<dbReference type="Proteomes" id="UP001380186">
    <property type="component" value="Chromosome"/>
</dbReference>
<sequence>MKSFFILITSLLFIGCSTSTTTDELVKKKDKIIDSLDVELRDCKAQAKIMADILEKERIELQNKKATE</sequence>
<name>A0ABN7CIM2_9FLAO</name>
<proteinExistence type="predicted"/>